<name>A0ABQ8JA91_DERPT</name>
<gene>
    <name evidence="1" type="ORF">DERP_005865</name>
</gene>
<comment type="caution">
    <text evidence="1">The sequence shown here is derived from an EMBL/GenBank/DDBJ whole genome shotgun (WGS) entry which is preliminary data.</text>
</comment>
<keyword evidence="2" id="KW-1185">Reference proteome</keyword>
<evidence type="ECO:0000313" key="1">
    <source>
        <dbReference type="EMBL" id="KAH9419355.1"/>
    </source>
</evidence>
<organism evidence="1 2">
    <name type="scientific">Dermatophagoides pteronyssinus</name>
    <name type="common">European house dust mite</name>
    <dbReference type="NCBI Taxonomy" id="6956"/>
    <lineage>
        <taxon>Eukaryota</taxon>
        <taxon>Metazoa</taxon>
        <taxon>Ecdysozoa</taxon>
        <taxon>Arthropoda</taxon>
        <taxon>Chelicerata</taxon>
        <taxon>Arachnida</taxon>
        <taxon>Acari</taxon>
        <taxon>Acariformes</taxon>
        <taxon>Sarcoptiformes</taxon>
        <taxon>Astigmata</taxon>
        <taxon>Psoroptidia</taxon>
        <taxon>Analgoidea</taxon>
        <taxon>Pyroglyphidae</taxon>
        <taxon>Dermatophagoidinae</taxon>
        <taxon>Dermatophagoides</taxon>
    </lineage>
</organism>
<dbReference type="EMBL" id="NJHN03000060">
    <property type="protein sequence ID" value="KAH9419355.1"/>
    <property type="molecule type" value="Genomic_DNA"/>
</dbReference>
<reference evidence="1 2" key="1">
    <citation type="journal article" date="2018" name="J. Allergy Clin. Immunol.">
        <title>High-quality assembly of Dermatophagoides pteronyssinus genome and transcriptome reveals a wide range of novel allergens.</title>
        <authorList>
            <person name="Liu X.Y."/>
            <person name="Yang K.Y."/>
            <person name="Wang M.Q."/>
            <person name="Kwok J.S."/>
            <person name="Zeng X."/>
            <person name="Yang Z."/>
            <person name="Xiao X.J."/>
            <person name="Lau C.P."/>
            <person name="Li Y."/>
            <person name="Huang Z.M."/>
            <person name="Ba J.G."/>
            <person name="Yim A.K."/>
            <person name="Ouyang C.Y."/>
            <person name="Ngai S.M."/>
            <person name="Chan T.F."/>
            <person name="Leung E.L."/>
            <person name="Liu L."/>
            <person name="Liu Z.G."/>
            <person name="Tsui S.K."/>
        </authorList>
    </citation>
    <scope>NUCLEOTIDE SEQUENCE [LARGE SCALE GENOMIC DNA]</scope>
    <source>
        <strain evidence="1">Derp</strain>
    </source>
</reference>
<evidence type="ECO:0000313" key="2">
    <source>
        <dbReference type="Proteomes" id="UP000887458"/>
    </source>
</evidence>
<accession>A0ABQ8JA91</accession>
<proteinExistence type="predicted"/>
<reference evidence="1 2" key="2">
    <citation type="journal article" date="2022" name="Mol. Biol. Evol.">
        <title>Comparative Genomics Reveals Insights into the Divergent Evolution of Astigmatic Mites and Household Pest Adaptations.</title>
        <authorList>
            <person name="Xiong Q."/>
            <person name="Wan A.T."/>
            <person name="Liu X."/>
            <person name="Fung C.S."/>
            <person name="Xiao X."/>
            <person name="Malainual N."/>
            <person name="Hou J."/>
            <person name="Wang L."/>
            <person name="Wang M."/>
            <person name="Yang K.Y."/>
            <person name="Cui Y."/>
            <person name="Leung E.L."/>
            <person name="Nong W."/>
            <person name="Shin S.K."/>
            <person name="Au S.W."/>
            <person name="Jeong K.Y."/>
            <person name="Chew F.T."/>
            <person name="Hui J.H."/>
            <person name="Leung T.F."/>
            <person name="Tungtrongchitr A."/>
            <person name="Zhong N."/>
            <person name="Liu Z."/>
            <person name="Tsui S.K."/>
        </authorList>
    </citation>
    <scope>NUCLEOTIDE SEQUENCE [LARGE SCALE GENOMIC DNA]</scope>
    <source>
        <strain evidence="1">Derp</strain>
    </source>
</reference>
<dbReference type="Proteomes" id="UP000887458">
    <property type="component" value="Unassembled WGS sequence"/>
</dbReference>
<sequence>MTRRFEYTKTIGNIDTAIQTTNCASSGFNRFCSLTSLNAGPAGSKLKINRTFGCRKRLPAKPQICPPKLCPIIV</sequence>
<protein>
    <submittedName>
        <fullName evidence="1">Uncharacterized protein</fullName>
    </submittedName>
</protein>